<dbReference type="Proteomes" id="UP000034189">
    <property type="component" value="Chromosome"/>
</dbReference>
<dbReference type="Pfam" id="PF08706">
    <property type="entry name" value="D5_N"/>
    <property type="match status" value="1"/>
</dbReference>
<dbReference type="Pfam" id="PF19263">
    <property type="entry name" value="DUF5906"/>
    <property type="match status" value="1"/>
</dbReference>
<dbReference type="PANTHER" id="PTHR35372">
    <property type="entry name" value="ATP BINDING PROTEIN-RELATED"/>
    <property type="match status" value="1"/>
</dbReference>
<evidence type="ECO:0000256" key="3">
    <source>
        <dbReference type="ARBA" id="ARBA00022806"/>
    </source>
</evidence>
<dbReference type="GO" id="GO:0004386">
    <property type="term" value="F:helicase activity"/>
    <property type="evidence" value="ECO:0007669"/>
    <property type="project" value="UniProtKB-KW"/>
</dbReference>
<keyword evidence="1" id="KW-0547">Nucleotide-binding</keyword>
<dbReference type="RefSeq" id="WP_025698395.1">
    <property type="nucleotide sequence ID" value="NZ_ASQQ01000600.1"/>
</dbReference>
<dbReference type="Pfam" id="PF03288">
    <property type="entry name" value="Pox_D5"/>
    <property type="match status" value="1"/>
</dbReference>
<dbReference type="Gene3D" id="3.40.50.300">
    <property type="entry name" value="P-loop containing nucleotide triphosphate hydrolases"/>
    <property type="match status" value="1"/>
</dbReference>
<dbReference type="AlphaFoldDB" id="A0A0F7FAS4"/>
<dbReference type="PROSITE" id="PS51206">
    <property type="entry name" value="SF3_HELICASE_1"/>
    <property type="match status" value="1"/>
</dbReference>
<dbReference type="InterPro" id="IPR051620">
    <property type="entry name" value="ORF904-like_C"/>
</dbReference>
<accession>A0A0F7FAS4</accession>
<dbReference type="InterPro" id="IPR014015">
    <property type="entry name" value="Helicase_SF3_DNA-vir"/>
</dbReference>
<dbReference type="PATRIC" id="fig|1333534.5.peg.2707"/>
<dbReference type="InterPro" id="IPR014818">
    <property type="entry name" value="Phage/plasmid_primase_P4_C"/>
</dbReference>
<evidence type="ECO:0000259" key="5">
    <source>
        <dbReference type="PROSITE" id="PS51206"/>
    </source>
</evidence>
<gene>
    <name evidence="6" type="ORF">VK70_12265</name>
</gene>
<protein>
    <recommendedName>
        <fullName evidence="5">SF3 helicase domain-containing protein</fullName>
    </recommendedName>
</protein>
<dbReference type="SUPFAM" id="SSF52540">
    <property type="entry name" value="P-loop containing nucleoside triphosphate hydrolases"/>
    <property type="match status" value="1"/>
</dbReference>
<dbReference type="OrthoDB" id="9763644at2"/>
<keyword evidence="3" id="KW-0347">Helicase</keyword>
<dbReference type="InterPro" id="IPR027417">
    <property type="entry name" value="P-loop_NTPase"/>
</dbReference>
<reference evidence="6 7" key="2">
    <citation type="journal article" date="2016" name="Genome Announc.">
        <title>Genome Sequence of a Gram-Positive Diazotroph, Paenibacillus durus Type Strain ATCC 35681.</title>
        <authorList>
            <person name="Halim M.A."/>
            <person name="Rahman A.Y."/>
            <person name="Sim K.S."/>
            <person name="Yam H.C."/>
            <person name="Rahim A.A."/>
            <person name="Ghazali A.H."/>
            <person name="Najimudin N."/>
        </authorList>
    </citation>
    <scope>NUCLEOTIDE SEQUENCE [LARGE SCALE GENOMIC DNA]</scope>
    <source>
        <strain evidence="6 7">ATCC 35681</strain>
    </source>
</reference>
<dbReference type="GO" id="GO:0016787">
    <property type="term" value="F:hydrolase activity"/>
    <property type="evidence" value="ECO:0007669"/>
    <property type="project" value="UniProtKB-KW"/>
</dbReference>
<dbReference type="InterPro" id="IPR036388">
    <property type="entry name" value="WH-like_DNA-bd_sf"/>
</dbReference>
<evidence type="ECO:0000256" key="2">
    <source>
        <dbReference type="ARBA" id="ARBA00022801"/>
    </source>
</evidence>
<dbReference type="Gene3D" id="1.10.10.10">
    <property type="entry name" value="Winged helix-like DNA-binding domain superfamily/Winged helix DNA-binding domain"/>
    <property type="match status" value="1"/>
</dbReference>
<dbReference type="PANTHER" id="PTHR35372:SF2">
    <property type="entry name" value="SF3 HELICASE DOMAIN-CONTAINING PROTEIN"/>
    <property type="match status" value="1"/>
</dbReference>
<dbReference type="GO" id="GO:0005524">
    <property type="term" value="F:ATP binding"/>
    <property type="evidence" value="ECO:0007669"/>
    <property type="project" value="UniProtKB-KW"/>
</dbReference>
<feature type="domain" description="SF3 helicase" evidence="5">
    <location>
        <begin position="176"/>
        <end position="330"/>
    </location>
</feature>
<organism evidence="6 7">
    <name type="scientific">Paenibacillus durus ATCC 35681</name>
    <dbReference type="NCBI Taxonomy" id="1333534"/>
    <lineage>
        <taxon>Bacteria</taxon>
        <taxon>Bacillati</taxon>
        <taxon>Bacillota</taxon>
        <taxon>Bacilli</taxon>
        <taxon>Bacillales</taxon>
        <taxon>Paenibacillaceae</taxon>
        <taxon>Paenibacillus</taxon>
    </lineage>
</organism>
<evidence type="ECO:0000256" key="1">
    <source>
        <dbReference type="ARBA" id="ARBA00022741"/>
    </source>
</evidence>
<reference evidence="6 7" key="1">
    <citation type="submission" date="2015-03" db="EMBL/GenBank/DDBJ databases">
        <authorList>
            <person name="Abdul Halim M."/>
        </authorList>
    </citation>
    <scope>NUCLEOTIDE SEQUENCE [LARGE SCALE GENOMIC DNA]</scope>
    <source>
        <strain evidence="6 7">ATCC 35681</strain>
    </source>
</reference>
<dbReference type="InterPro" id="IPR006500">
    <property type="entry name" value="Helicase_put_C_phage/plasmid"/>
</dbReference>
<evidence type="ECO:0000313" key="6">
    <source>
        <dbReference type="EMBL" id="AKG35254.1"/>
    </source>
</evidence>
<dbReference type="InterPro" id="IPR045455">
    <property type="entry name" value="NrS-1_pol-like_helicase"/>
</dbReference>
<proteinExistence type="predicted"/>
<dbReference type="EMBL" id="CP011114">
    <property type="protein sequence ID" value="AKG35254.1"/>
    <property type="molecule type" value="Genomic_DNA"/>
</dbReference>
<name>A0A0F7FAS4_PAEDU</name>
<evidence type="ECO:0000256" key="4">
    <source>
        <dbReference type="ARBA" id="ARBA00022840"/>
    </source>
</evidence>
<dbReference type="SMART" id="SM00885">
    <property type="entry name" value="D5_N"/>
    <property type="match status" value="1"/>
</dbReference>
<dbReference type="InterPro" id="IPR004968">
    <property type="entry name" value="DNA_primase/NTPase_C"/>
</dbReference>
<keyword evidence="4" id="KW-0067">ATP-binding</keyword>
<evidence type="ECO:0000313" key="7">
    <source>
        <dbReference type="Proteomes" id="UP000034189"/>
    </source>
</evidence>
<dbReference type="HOGENOM" id="CLU_018483_4_1_9"/>
<keyword evidence="2" id="KW-0378">Hydrolase</keyword>
<sequence length="462" mass="53299">MSKSITDLQNKLNMLKSTTNASTNNETKPVTKVISPYFIDKKFQHAKHAEDMIQRFSFVYDSQILWRYHHDGYYKNDGEPYYRAIGQELIGESSRRTHISESLYYAQNERQLLEGQSMNPPSNLLNVKNGMLDPFTGQLLPHSPQYLCTYQLPVKFDSNANDPVIHNFVSSVLPEDSHEAFYELVGYILTNNLHMEKACLFTGVGSNGKSVAIDMITALLGKENVSNISLQDLDHRFRVAGLEGKLLNAFSDLPQKPIEDTGNFKAIVSNEAITIERKNKDPKSFQPSTKLLFSANHMVVTPDMSDGYFRRWLIFEFKNKFTNANRDVNLIHKLTTDSALSTLLNYAIQGIHRLHKNKQFTMGESLTNAIEQYRKHCDTLLQFVDEQCELAEDYYISTSSLYQHYRNFCDEWGIRNALGKKNFNQRLTDRFNLECKDKLINKRGIRCWMGIKVKEDFTDPFQ</sequence>
<dbReference type="NCBIfam" id="TIGR01613">
    <property type="entry name" value="primase_Cterm"/>
    <property type="match status" value="1"/>
</dbReference>